<gene>
    <name evidence="1" type="ORF">S03H2_46792</name>
</gene>
<name>X1H8X4_9ZZZZ</name>
<feature type="non-terminal residue" evidence="1">
    <location>
        <position position="36"/>
    </location>
</feature>
<dbReference type="AlphaFoldDB" id="X1H8X4"/>
<proteinExistence type="predicted"/>
<comment type="caution">
    <text evidence="1">The sequence shown here is derived from an EMBL/GenBank/DDBJ whole genome shotgun (WGS) entry which is preliminary data.</text>
</comment>
<protein>
    <submittedName>
        <fullName evidence="1">Uncharacterized protein</fullName>
    </submittedName>
</protein>
<sequence length="36" mass="3775">MFGHAESFGSGDFQGVFGRNAAGLAVTVYNNILAKQ</sequence>
<dbReference type="EMBL" id="BARU01029415">
    <property type="protein sequence ID" value="GAH66641.1"/>
    <property type="molecule type" value="Genomic_DNA"/>
</dbReference>
<reference evidence="1" key="1">
    <citation type="journal article" date="2014" name="Front. Microbiol.">
        <title>High frequency of phylogenetically diverse reductive dehalogenase-homologous genes in deep subseafloor sedimentary metagenomes.</title>
        <authorList>
            <person name="Kawai M."/>
            <person name="Futagami T."/>
            <person name="Toyoda A."/>
            <person name="Takaki Y."/>
            <person name="Nishi S."/>
            <person name="Hori S."/>
            <person name="Arai W."/>
            <person name="Tsubouchi T."/>
            <person name="Morono Y."/>
            <person name="Uchiyama I."/>
            <person name="Ito T."/>
            <person name="Fujiyama A."/>
            <person name="Inagaki F."/>
            <person name="Takami H."/>
        </authorList>
    </citation>
    <scope>NUCLEOTIDE SEQUENCE</scope>
    <source>
        <strain evidence="1">Expedition CK06-06</strain>
    </source>
</reference>
<evidence type="ECO:0000313" key="1">
    <source>
        <dbReference type="EMBL" id="GAH66641.1"/>
    </source>
</evidence>
<accession>X1H8X4</accession>
<organism evidence="1">
    <name type="scientific">marine sediment metagenome</name>
    <dbReference type="NCBI Taxonomy" id="412755"/>
    <lineage>
        <taxon>unclassified sequences</taxon>
        <taxon>metagenomes</taxon>
        <taxon>ecological metagenomes</taxon>
    </lineage>
</organism>